<proteinExistence type="predicted"/>
<keyword evidence="3" id="KW-1185">Reference proteome</keyword>
<protein>
    <submittedName>
        <fullName evidence="2">Uncharacterized protein</fullName>
    </submittedName>
</protein>
<organism evidence="2 3">
    <name type="scientific">Nitrosotalea sinensis</name>
    <dbReference type="NCBI Taxonomy" id="1499975"/>
    <lineage>
        <taxon>Archaea</taxon>
        <taxon>Nitrososphaerota</taxon>
        <taxon>Nitrososphaeria</taxon>
        <taxon>Nitrosotaleales</taxon>
        <taxon>Nitrosotaleaceae</taxon>
        <taxon>Nitrosotalea</taxon>
    </lineage>
</organism>
<gene>
    <name evidence="2" type="ORF">NSIN_30180</name>
</gene>
<dbReference type="RefSeq" id="WP_101010401.1">
    <property type="nucleotide sequence ID" value="NZ_FRFC01000004.1"/>
</dbReference>
<reference evidence="3" key="1">
    <citation type="submission" date="2016-12" db="EMBL/GenBank/DDBJ databases">
        <authorList>
            <person name="Herbold C."/>
        </authorList>
    </citation>
    <scope>NUCLEOTIDE SEQUENCE [LARGE SCALE GENOMIC DNA]</scope>
</reference>
<accession>A0A2H1EHQ2</accession>
<name>A0A2H1EHQ2_9ARCH</name>
<sequence length="247" mass="27416">MWYEDEVTSYKQKAKGENKMKIQQNKIKTATIILGAVIIGLMLLSPMTVLPSVNAQSQLPSGSCSSISKKEIHDKATSLDNSKAKLMAENSNNFKTKIQGHGYRFNSIFNTWSLDKTSCNLTWKTTNIVYSFNDTKGSMKNIVVTEDPALTKIISVTEQVVSRASTSTNSYNWAGYEPYAMSSPTTKYPVYEATTTFTLPSITYPSNPTNACKTNLGYQPCDLLSGTASKTALEEVIIWLKPEQMRI</sequence>
<feature type="transmembrane region" description="Helical" evidence="1">
    <location>
        <begin position="29"/>
        <end position="50"/>
    </location>
</feature>
<dbReference type="AlphaFoldDB" id="A0A2H1EHQ2"/>
<keyword evidence="1" id="KW-0812">Transmembrane</keyword>
<keyword evidence="1" id="KW-0472">Membrane</keyword>
<dbReference type="EMBL" id="FRFC01000004">
    <property type="protein sequence ID" value="SHO46551.1"/>
    <property type="molecule type" value="Genomic_DNA"/>
</dbReference>
<keyword evidence="1" id="KW-1133">Transmembrane helix</keyword>
<dbReference type="Proteomes" id="UP000232412">
    <property type="component" value="Unassembled WGS sequence"/>
</dbReference>
<evidence type="ECO:0000256" key="1">
    <source>
        <dbReference type="SAM" id="Phobius"/>
    </source>
</evidence>
<evidence type="ECO:0000313" key="2">
    <source>
        <dbReference type="EMBL" id="SHO46551.1"/>
    </source>
</evidence>
<evidence type="ECO:0000313" key="3">
    <source>
        <dbReference type="Proteomes" id="UP000232412"/>
    </source>
</evidence>